<evidence type="ECO:0000256" key="7">
    <source>
        <dbReference type="ARBA" id="ARBA00023125"/>
    </source>
</evidence>
<sequence>MGTVYVVSDHGKMVKEDQALCFYSRDGSSRKIFIHRTDRIIIIGSVAITSNALKLIMRHKVDTVFLSKNGRFNGKLEFSDGKNVFLRKKQYDLLENENKKIEIIRSIIRGKIRNQISFMQRINRKNDNVGIERNIREAQKNLSAIEKTSNIDALRGYEGYGSKLFFSSLKENILPEWANFKGRSMHPPKDEVNAVLSFLYTLLLYRIDAAIMIEGLDPYVGYLHTLDYGKRALCFDLIEEYRTSICDTLTCALFNLGILKKSDFIEKDFSSYDDEYPIDSDAREEKIIETEEKIYGIILTKEGLKKVAHQFEEKMHTLIFYPPLNKKISYEKIIIEQIRHFKRVIIGEEAEYKPFVIK</sequence>
<evidence type="ECO:0000256" key="6">
    <source>
        <dbReference type="ARBA" id="ARBA00023118"/>
    </source>
</evidence>
<keyword evidence="7 10" id="KW-0238">DNA-binding</keyword>
<feature type="binding site" evidence="10">
    <location>
        <position position="158"/>
    </location>
    <ligand>
        <name>Mn(2+)</name>
        <dbReference type="ChEBI" id="CHEBI:29035"/>
    </ligand>
</feature>
<evidence type="ECO:0000256" key="5">
    <source>
        <dbReference type="ARBA" id="ARBA00022842"/>
    </source>
</evidence>
<gene>
    <name evidence="10 11" type="primary">cas1</name>
    <name evidence="11" type="ORF">WKV44_00490</name>
</gene>
<keyword evidence="4 10" id="KW-0378">Hydrolase</keyword>
<evidence type="ECO:0000256" key="4">
    <source>
        <dbReference type="ARBA" id="ARBA00022801"/>
    </source>
</evidence>
<comment type="subunit">
    <text evidence="9 10">Homodimer, forms a heterotetramer with a Cas2 homodimer.</text>
</comment>
<comment type="cofactor">
    <cofactor evidence="10">
        <name>Mg(2+)</name>
        <dbReference type="ChEBI" id="CHEBI:18420"/>
    </cofactor>
    <cofactor evidence="10">
        <name>Mn(2+)</name>
        <dbReference type="ChEBI" id="CHEBI:29035"/>
    </cofactor>
</comment>
<keyword evidence="12" id="KW-1185">Reference proteome</keyword>
<protein>
    <recommendedName>
        <fullName evidence="10">CRISPR-associated endonuclease Cas1</fullName>
        <ecNumber evidence="10">3.1.-.-</ecNumber>
    </recommendedName>
</protein>
<evidence type="ECO:0000256" key="10">
    <source>
        <dbReference type="HAMAP-Rule" id="MF_01470"/>
    </source>
</evidence>
<comment type="similarity">
    <text evidence="10">Belongs to the CRISPR-associated endonuclease Cas1 family.</text>
</comment>
<reference evidence="11 12" key="1">
    <citation type="submission" date="2024-03" db="EMBL/GenBank/DDBJ databases">
        <title>Ignisphaera cupida sp. nov., a hyperthermophilic hydrolytic archaeon from a hot spring of Kamchatka, and proposal of Ignisphaeraceae fam. nov.</title>
        <authorList>
            <person name="Podosokorskaya O.A."/>
            <person name="Elcheninov A.G."/>
            <person name="Maltseva A.I."/>
            <person name="Zayulina K.S."/>
            <person name="Novikov A."/>
            <person name="Merkel A.Y."/>
        </authorList>
    </citation>
    <scope>NUCLEOTIDE SEQUENCE [LARGE SCALE GENOMIC DNA]</scope>
    <source>
        <strain evidence="11 12">38H-sp</strain>
    </source>
</reference>
<dbReference type="Gene3D" id="3.100.10.20">
    <property type="entry name" value="CRISPR-associated endonuclease Cas1, N-terminal domain"/>
    <property type="match status" value="1"/>
</dbReference>
<dbReference type="CDD" id="cd09634">
    <property type="entry name" value="Cas1_I-II-III"/>
    <property type="match status" value="1"/>
</dbReference>
<comment type="caution">
    <text evidence="11">The sequence shown here is derived from an EMBL/GenBank/DDBJ whole genome shotgun (WGS) entry which is preliminary data.</text>
</comment>
<feature type="binding site" evidence="10">
    <location>
        <position position="224"/>
    </location>
    <ligand>
        <name>Mn(2+)</name>
        <dbReference type="ChEBI" id="CHEBI:29035"/>
    </ligand>
</feature>
<dbReference type="HAMAP" id="MF_01470">
    <property type="entry name" value="Cas1"/>
    <property type="match status" value="1"/>
</dbReference>
<dbReference type="EMBL" id="JBCHKQ010000001">
    <property type="protein sequence ID" value="MEM5947015.1"/>
    <property type="molecule type" value="Genomic_DNA"/>
</dbReference>
<keyword evidence="1 10" id="KW-0540">Nuclease</keyword>
<dbReference type="InterPro" id="IPR042206">
    <property type="entry name" value="CRISPR-assoc_Cas1_C"/>
</dbReference>
<proteinExistence type="inferred from homology"/>
<evidence type="ECO:0000313" key="12">
    <source>
        <dbReference type="Proteomes" id="UP001466331"/>
    </source>
</evidence>
<dbReference type="Pfam" id="PF01867">
    <property type="entry name" value="Cas_Cas1"/>
    <property type="match status" value="1"/>
</dbReference>
<dbReference type="RefSeq" id="WP_420068469.1">
    <property type="nucleotide sequence ID" value="NZ_JBCHKQ010000001.1"/>
</dbReference>
<evidence type="ECO:0000256" key="2">
    <source>
        <dbReference type="ARBA" id="ARBA00022723"/>
    </source>
</evidence>
<accession>A0ABU9U8M8</accession>
<evidence type="ECO:0000256" key="1">
    <source>
        <dbReference type="ARBA" id="ARBA00022722"/>
    </source>
</evidence>
<dbReference type="EC" id="3.1.-.-" evidence="10"/>
<evidence type="ECO:0000256" key="8">
    <source>
        <dbReference type="ARBA" id="ARBA00023211"/>
    </source>
</evidence>
<evidence type="ECO:0000256" key="9">
    <source>
        <dbReference type="ARBA" id="ARBA00038592"/>
    </source>
</evidence>
<comment type="function">
    <text evidence="10">CRISPR (clustered regularly interspaced short palindromic repeat), is an adaptive immune system that provides protection against mobile genetic elements (viruses, transposable elements and conjugative plasmids). CRISPR clusters contain spacers, sequences complementary to antecedent mobile elements, and target invading nucleic acids. CRISPR clusters are transcribed and processed into CRISPR RNA (crRNA). Acts as a dsDNA endonuclease. Involved in the integration of spacer DNA into the CRISPR cassette.</text>
</comment>
<keyword evidence="5 10" id="KW-0460">Magnesium</keyword>
<dbReference type="InterPro" id="IPR002729">
    <property type="entry name" value="CRISPR-assoc_Cas1"/>
</dbReference>
<feature type="binding site" evidence="10">
    <location>
        <position position="239"/>
    </location>
    <ligand>
        <name>Mn(2+)</name>
        <dbReference type="ChEBI" id="CHEBI:29035"/>
    </ligand>
</feature>
<keyword evidence="2 10" id="KW-0479">Metal-binding</keyword>
<dbReference type="NCBIfam" id="TIGR00287">
    <property type="entry name" value="cas1"/>
    <property type="match status" value="1"/>
</dbReference>
<evidence type="ECO:0000256" key="3">
    <source>
        <dbReference type="ARBA" id="ARBA00022759"/>
    </source>
</evidence>
<dbReference type="PANTHER" id="PTHR34353">
    <property type="entry name" value="CRISPR-ASSOCIATED ENDONUCLEASE CAS1 1"/>
    <property type="match status" value="1"/>
</dbReference>
<name>A0ABU9U8M8_9SPIR</name>
<keyword evidence="3 10" id="KW-0255">Endonuclease</keyword>
<dbReference type="PANTHER" id="PTHR34353:SF2">
    <property type="entry name" value="CRISPR-ASSOCIATED ENDONUCLEASE CAS1 1"/>
    <property type="match status" value="1"/>
</dbReference>
<organism evidence="11 12">
    <name type="scientific">Rarispira pelagica</name>
    <dbReference type="NCBI Taxonomy" id="3141764"/>
    <lineage>
        <taxon>Bacteria</taxon>
        <taxon>Pseudomonadati</taxon>
        <taxon>Spirochaetota</taxon>
        <taxon>Spirochaetia</taxon>
        <taxon>Winmispirales</taxon>
        <taxon>Winmispiraceae</taxon>
        <taxon>Rarispira</taxon>
    </lineage>
</organism>
<dbReference type="Proteomes" id="UP001466331">
    <property type="component" value="Unassembled WGS sequence"/>
</dbReference>
<keyword evidence="6 10" id="KW-0051">Antiviral defense</keyword>
<dbReference type="InterPro" id="IPR042211">
    <property type="entry name" value="CRISPR-assoc_Cas1_N"/>
</dbReference>
<dbReference type="GO" id="GO:0004519">
    <property type="term" value="F:endonuclease activity"/>
    <property type="evidence" value="ECO:0007669"/>
    <property type="project" value="UniProtKB-KW"/>
</dbReference>
<evidence type="ECO:0000313" key="11">
    <source>
        <dbReference type="EMBL" id="MEM5947015.1"/>
    </source>
</evidence>
<dbReference type="Gene3D" id="1.20.120.920">
    <property type="entry name" value="CRISPR-associated endonuclease Cas1, C-terminal domain"/>
    <property type="match status" value="1"/>
</dbReference>
<keyword evidence="8 10" id="KW-0464">Manganese</keyword>
<dbReference type="InterPro" id="IPR050646">
    <property type="entry name" value="Cas1"/>
</dbReference>